<protein>
    <submittedName>
        <fullName evidence="4">DNA starvation/stationary phase protection protein</fullName>
    </submittedName>
</protein>
<accession>A0A856M6G1</accession>
<dbReference type="SUPFAM" id="SSF47240">
    <property type="entry name" value="Ferritin-like"/>
    <property type="match status" value="1"/>
</dbReference>
<dbReference type="Proteomes" id="UP000503129">
    <property type="component" value="Chromosome"/>
</dbReference>
<reference evidence="4 5" key="1">
    <citation type="submission" date="2018-06" db="EMBL/GenBank/DDBJ databases">
        <title>Comparative genomics of Brasilonema spp. strains.</title>
        <authorList>
            <person name="Alvarenga D.O."/>
            <person name="Fiore M.F."/>
            <person name="Varani A.M."/>
        </authorList>
    </citation>
    <scope>NUCLEOTIDE SEQUENCE [LARGE SCALE GENOMIC DNA]</scope>
    <source>
        <strain evidence="4 5">CENA114</strain>
    </source>
</reference>
<feature type="domain" description="Ferritin/DPS" evidence="3">
    <location>
        <begin position="50"/>
        <end position="193"/>
    </location>
</feature>
<dbReference type="PROSITE" id="PS00818">
    <property type="entry name" value="DPS_1"/>
    <property type="match status" value="1"/>
</dbReference>
<comment type="similarity">
    <text evidence="1 2">Belongs to the Dps family.</text>
</comment>
<evidence type="ECO:0000256" key="1">
    <source>
        <dbReference type="ARBA" id="ARBA00009497"/>
    </source>
</evidence>
<evidence type="ECO:0000313" key="5">
    <source>
        <dbReference type="Proteomes" id="UP000503129"/>
    </source>
</evidence>
<dbReference type="Pfam" id="PF00210">
    <property type="entry name" value="Ferritin"/>
    <property type="match status" value="1"/>
</dbReference>
<organism evidence="4 5">
    <name type="scientific">Brasilonema sennae CENA114</name>
    <dbReference type="NCBI Taxonomy" id="415709"/>
    <lineage>
        <taxon>Bacteria</taxon>
        <taxon>Bacillati</taxon>
        <taxon>Cyanobacteriota</taxon>
        <taxon>Cyanophyceae</taxon>
        <taxon>Nostocales</taxon>
        <taxon>Scytonemataceae</taxon>
        <taxon>Brasilonema</taxon>
        <taxon>Bromeliae group (in: Brasilonema)</taxon>
    </lineage>
</organism>
<gene>
    <name evidence="4" type="ORF">DP114_01455</name>
</gene>
<evidence type="ECO:0000259" key="3">
    <source>
        <dbReference type="Pfam" id="PF00210"/>
    </source>
</evidence>
<dbReference type="GO" id="GO:0008199">
    <property type="term" value="F:ferric iron binding"/>
    <property type="evidence" value="ECO:0007669"/>
    <property type="project" value="InterPro"/>
</dbReference>
<dbReference type="InterPro" id="IPR023188">
    <property type="entry name" value="DPS_DNA-bd_CS"/>
</dbReference>
<dbReference type="EMBL" id="CP030118">
    <property type="protein sequence ID" value="QDL06753.1"/>
    <property type="molecule type" value="Genomic_DNA"/>
</dbReference>
<dbReference type="InterPro" id="IPR012347">
    <property type="entry name" value="Ferritin-like"/>
</dbReference>
<dbReference type="Gene3D" id="1.20.1260.10">
    <property type="match status" value="1"/>
</dbReference>
<keyword evidence="5" id="KW-1185">Reference proteome</keyword>
<proteinExistence type="inferred from homology"/>
<dbReference type="AlphaFoldDB" id="A0A856M6G1"/>
<dbReference type="KEGG" id="bsen:DP114_01455"/>
<dbReference type="CDD" id="cd01043">
    <property type="entry name" value="DPS"/>
    <property type="match status" value="1"/>
</dbReference>
<dbReference type="InterPro" id="IPR009078">
    <property type="entry name" value="Ferritin-like_SF"/>
</dbReference>
<dbReference type="InterPro" id="IPR002177">
    <property type="entry name" value="DPS_DNA-bd"/>
</dbReference>
<dbReference type="PROSITE" id="PS00819">
    <property type="entry name" value="DPS_2"/>
    <property type="match status" value="1"/>
</dbReference>
<dbReference type="PANTHER" id="PTHR42932">
    <property type="entry name" value="GENERAL STRESS PROTEIN 20U"/>
    <property type="match status" value="1"/>
</dbReference>
<name>A0A856M6G1_9CYAN</name>
<dbReference type="InterPro" id="IPR008331">
    <property type="entry name" value="Ferritin_DPS_dom"/>
</dbReference>
<sequence length="196" mass="22077">MPTQNTGKITQVDPSQPLLHQHGYEIQQYGTLRDLPIVLNPSARSESCTLVNQILADTIILYHLYKKHHWLMRGHTFYQLHLLLDKHASEQIELIDALGERVQTLGGVAIADPRHVAEVTKIKRPPNGVEEVPVMLSRLLEAHELLIGELRVAINKTAANQDSGTNDLLVSQVLRTNETQVWFLAEHLVDTPLVRS</sequence>
<dbReference type="RefSeq" id="WP_171975255.1">
    <property type="nucleotide sequence ID" value="NZ_CAWOXK010000001.1"/>
</dbReference>
<evidence type="ECO:0000256" key="2">
    <source>
        <dbReference type="RuleBase" id="RU003875"/>
    </source>
</evidence>
<dbReference type="PRINTS" id="PR01346">
    <property type="entry name" value="HELNAPAPROT"/>
</dbReference>
<dbReference type="PIRSF" id="PIRSF005900">
    <property type="entry name" value="Dps"/>
    <property type="match status" value="1"/>
</dbReference>
<dbReference type="GO" id="GO:0016722">
    <property type="term" value="F:oxidoreductase activity, acting on metal ions"/>
    <property type="evidence" value="ECO:0007669"/>
    <property type="project" value="InterPro"/>
</dbReference>
<dbReference type="PANTHER" id="PTHR42932:SF1">
    <property type="entry name" value="GENERAL STRESS PROTEIN 20U"/>
    <property type="match status" value="1"/>
</dbReference>
<evidence type="ECO:0000313" key="4">
    <source>
        <dbReference type="EMBL" id="QDL06753.1"/>
    </source>
</evidence>